<protein>
    <submittedName>
        <fullName evidence="7">Fusaric acid resistance family protein</fullName>
    </submittedName>
</protein>
<dbReference type="GO" id="GO:0016020">
    <property type="term" value="C:membrane"/>
    <property type="evidence" value="ECO:0007669"/>
    <property type="project" value="UniProtKB-SubCell"/>
</dbReference>
<dbReference type="RefSeq" id="WP_111597585.1">
    <property type="nucleotide sequence ID" value="NZ_QLLL01000003.1"/>
</dbReference>
<feature type="transmembrane region" description="Helical" evidence="5">
    <location>
        <begin position="72"/>
        <end position="97"/>
    </location>
</feature>
<sequence>MKINKERILRVLIYAAKCVAGALVVFLLSWLIDYDEYIWCLISVMLVLSPDGSDAVALALSRIKANLVGATTGLIMLFIHPTQVVMVISAIAITVILCNVLKLEAATRTALAASIIVMTHEVGTHVYDAAVERVIAVLVGCSLGLMITFAFHNKFIQRTVDDIRHMNEA</sequence>
<keyword evidence="4 5" id="KW-0472">Membrane</keyword>
<feature type="transmembrane region" description="Helical" evidence="5">
    <location>
        <begin position="38"/>
        <end position="60"/>
    </location>
</feature>
<dbReference type="EMBL" id="QLLL01000003">
    <property type="protein sequence ID" value="RAJ07015.1"/>
    <property type="molecule type" value="Genomic_DNA"/>
</dbReference>
<keyword evidence="8" id="KW-1185">Reference proteome</keyword>
<comment type="subcellular location">
    <subcellularLocation>
        <location evidence="1">Membrane</location>
        <topology evidence="1">Multi-pass membrane protein</topology>
    </subcellularLocation>
</comment>
<reference evidence="7 8" key="1">
    <citation type="submission" date="2018-06" db="EMBL/GenBank/DDBJ databases">
        <title>Genomic Encyclopedia of Archaeal and Bacterial Type Strains, Phase II (KMG-II): from individual species to whole genera.</title>
        <authorList>
            <person name="Goeker M."/>
        </authorList>
    </citation>
    <scope>NUCLEOTIDE SEQUENCE [LARGE SCALE GENOMIC DNA]</scope>
    <source>
        <strain evidence="7 8">DSM 23857</strain>
    </source>
</reference>
<feature type="domain" description="Integral membrane bound transporter" evidence="6">
    <location>
        <begin position="25"/>
        <end position="147"/>
    </location>
</feature>
<name>A0A327QT44_9BACT</name>
<evidence type="ECO:0000256" key="2">
    <source>
        <dbReference type="ARBA" id="ARBA00022692"/>
    </source>
</evidence>
<evidence type="ECO:0000256" key="1">
    <source>
        <dbReference type="ARBA" id="ARBA00004141"/>
    </source>
</evidence>
<feature type="transmembrane region" description="Helical" evidence="5">
    <location>
        <begin position="12"/>
        <end position="32"/>
    </location>
</feature>
<feature type="transmembrane region" description="Helical" evidence="5">
    <location>
        <begin position="134"/>
        <end position="151"/>
    </location>
</feature>
<dbReference type="OrthoDB" id="670056at2"/>
<dbReference type="InterPro" id="IPR049453">
    <property type="entry name" value="Memb_transporter_dom"/>
</dbReference>
<comment type="caution">
    <text evidence="7">The sequence shown here is derived from an EMBL/GenBank/DDBJ whole genome shotgun (WGS) entry which is preliminary data.</text>
</comment>
<evidence type="ECO:0000313" key="8">
    <source>
        <dbReference type="Proteomes" id="UP000249547"/>
    </source>
</evidence>
<dbReference type="AlphaFoldDB" id="A0A327QT44"/>
<evidence type="ECO:0000313" key="7">
    <source>
        <dbReference type="EMBL" id="RAJ07015.1"/>
    </source>
</evidence>
<evidence type="ECO:0000256" key="5">
    <source>
        <dbReference type="SAM" id="Phobius"/>
    </source>
</evidence>
<proteinExistence type="predicted"/>
<dbReference type="Proteomes" id="UP000249547">
    <property type="component" value="Unassembled WGS sequence"/>
</dbReference>
<keyword evidence="3 5" id="KW-1133">Transmembrane helix</keyword>
<gene>
    <name evidence="7" type="ORF">LX64_02144</name>
</gene>
<evidence type="ECO:0000256" key="3">
    <source>
        <dbReference type="ARBA" id="ARBA00022989"/>
    </source>
</evidence>
<organism evidence="7 8">
    <name type="scientific">Chitinophaga skermanii</name>
    <dbReference type="NCBI Taxonomy" id="331697"/>
    <lineage>
        <taxon>Bacteria</taxon>
        <taxon>Pseudomonadati</taxon>
        <taxon>Bacteroidota</taxon>
        <taxon>Chitinophagia</taxon>
        <taxon>Chitinophagales</taxon>
        <taxon>Chitinophagaceae</taxon>
        <taxon>Chitinophaga</taxon>
    </lineage>
</organism>
<evidence type="ECO:0000259" key="6">
    <source>
        <dbReference type="Pfam" id="PF13515"/>
    </source>
</evidence>
<accession>A0A327QT44</accession>
<dbReference type="Pfam" id="PF13515">
    <property type="entry name" value="FUSC_2"/>
    <property type="match status" value="1"/>
</dbReference>
<keyword evidence="2 5" id="KW-0812">Transmembrane</keyword>
<evidence type="ECO:0000256" key="4">
    <source>
        <dbReference type="ARBA" id="ARBA00023136"/>
    </source>
</evidence>